<proteinExistence type="inferred from homology"/>
<keyword evidence="3 5" id="KW-0949">S-adenosyl-L-methionine</keyword>
<dbReference type="GO" id="GO:0102559">
    <property type="term" value="F:peptide chain release factor N(5)-glutamine methyltransferase activity"/>
    <property type="evidence" value="ECO:0007669"/>
    <property type="project" value="UniProtKB-EC"/>
</dbReference>
<organism evidence="8 9">
    <name type="scientific">Sapientia aquatica</name>
    <dbReference type="NCBI Taxonomy" id="1549640"/>
    <lineage>
        <taxon>Bacteria</taxon>
        <taxon>Pseudomonadati</taxon>
        <taxon>Pseudomonadota</taxon>
        <taxon>Betaproteobacteria</taxon>
        <taxon>Burkholderiales</taxon>
        <taxon>Oxalobacteraceae</taxon>
        <taxon>Sapientia</taxon>
    </lineage>
</organism>
<evidence type="ECO:0000256" key="4">
    <source>
        <dbReference type="ARBA" id="ARBA00048391"/>
    </source>
</evidence>
<comment type="similarity">
    <text evidence="5">Belongs to the protein N5-glutamine methyltransferase family. PrmC subfamily.</text>
</comment>
<comment type="catalytic activity">
    <reaction evidence="4 5">
        <text>L-glutaminyl-[peptide chain release factor] + S-adenosyl-L-methionine = N(5)-methyl-L-glutaminyl-[peptide chain release factor] + S-adenosyl-L-homocysteine + H(+)</text>
        <dbReference type="Rhea" id="RHEA:42896"/>
        <dbReference type="Rhea" id="RHEA-COMP:10271"/>
        <dbReference type="Rhea" id="RHEA-COMP:10272"/>
        <dbReference type="ChEBI" id="CHEBI:15378"/>
        <dbReference type="ChEBI" id="CHEBI:30011"/>
        <dbReference type="ChEBI" id="CHEBI:57856"/>
        <dbReference type="ChEBI" id="CHEBI:59789"/>
        <dbReference type="ChEBI" id="CHEBI:61891"/>
        <dbReference type="EC" id="2.1.1.297"/>
    </reaction>
</comment>
<dbReference type="HAMAP" id="MF_02126">
    <property type="entry name" value="RF_methyltr_PrmC"/>
    <property type="match status" value="1"/>
</dbReference>
<dbReference type="PANTHER" id="PTHR18895:SF74">
    <property type="entry name" value="MTRF1L RELEASE FACTOR GLUTAMINE METHYLTRANSFERASE"/>
    <property type="match status" value="1"/>
</dbReference>
<dbReference type="FunFam" id="3.40.50.150:FF:000053">
    <property type="entry name" value="Release factor glutamine methyltransferase"/>
    <property type="match status" value="1"/>
</dbReference>
<dbReference type="InterPro" id="IPR019874">
    <property type="entry name" value="RF_methyltr_PrmC"/>
</dbReference>
<dbReference type="InterPro" id="IPR050320">
    <property type="entry name" value="N5-glutamine_MTase"/>
</dbReference>
<dbReference type="PROSITE" id="PS00092">
    <property type="entry name" value="N6_MTASE"/>
    <property type="match status" value="1"/>
</dbReference>
<protein>
    <recommendedName>
        <fullName evidence="5">Release factor glutamine methyltransferase</fullName>
        <shortName evidence="5">RF MTase</shortName>
        <ecNumber evidence="5">2.1.1.297</ecNumber>
    </recommendedName>
    <alternativeName>
        <fullName evidence="5">N5-glutamine methyltransferase PrmC</fullName>
    </alternativeName>
    <alternativeName>
        <fullName evidence="5">Protein-(glutamine-N5) MTase PrmC</fullName>
    </alternativeName>
    <alternativeName>
        <fullName evidence="5">Protein-glutamine N-methyltransferase PrmC</fullName>
    </alternativeName>
</protein>
<evidence type="ECO:0000256" key="2">
    <source>
        <dbReference type="ARBA" id="ARBA00022679"/>
    </source>
</evidence>
<dbReference type="InterPro" id="IPR007848">
    <property type="entry name" value="Small_mtfrase_dom"/>
</dbReference>
<evidence type="ECO:0000313" key="9">
    <source>
        <dbReference type="Proteomes" id="UP000294829"/>
    </source>
</evidence>
<dbReference type="RefSeq" id="WP_133329140.1">
    <property type="nucleotide sequence ID" value="NZ_SMYL01000006.1"/>
</dbReference>
<comment type="caution">
    <text evidence="8">The sequence shown here is derived from an EMBL/GenBank/DDBJ whole genome shotgun (WGS) entry which is preliminary data.</text>
</comment>
<name>A0A4R5W0H2_9BURK</name>
<comment type="function">
    <text evidence="5">Methylates the class 1 translation termination release factors RF1/PrfA and RF2/PrfB on the glutamine residue of the universally conserved GGQ motif.</text>
</comment>
<evidence type="ECO:0000313" key="8">
    <source>
        <dbReference type="EMBL" id="TDK65307.1"/>
    </source>
</evidence>
<dbReference type="NCBIfam" id="TIGR03534">
    <property type="entry name" value="RF_mod_PrmC"/>
    <property type="match status" value="1"/>
</dbReference>
<evidence type="ECO:0000259" key="6">
    <source>
        <dbReference type="Pfam" id="PF05175"/>
    </source>
</evidence>
<sequence length="274" mass="30366">MSNSIANLLSNQGIGAALPMLERRMLVMHALNKTRVELITQADYELSEQEFHIVQTLFERRNQGEPVAYILGQREFFGLDLRVTKDVLIPRPDTELLVELSLKFAPPNSELLDVGTGSGAIAIAVAHQRPDLSVWAADISAAALEVARTNADTHRCKITFIESDWYNNLPTHQWHTIVSNPPYIVANDSHLFQGDLRFEPISALTDHGDGLSAYRALIAGAVIRLHAGGWLLFEHGFDQAEPVRALLHAAQFQQVQSWRDLAGIERVSGGQFSA</sequence>
<dbReference type="Pfam" id="PF17827">
    <property type="entry name" value="PrmC_N"/>
    <property type="match status" value="1"/>
</dbReference>
<dbReference type="EC" id="2.1.1.297" evidence="5"/>
<evidence type="ECO:0000256" key="5">
    <source>
        <dbReference type="HAMAP-Rule" id="MF_02126"/>
    </source>
</evidence>
<dbReference type="Gene3D" id="3.40.50.150">
    <property type="entry name" value="Vaccinia Virus protein VP39"/>
    <property type="match status" value="1"/>
</dbReference>
<dbReference type="PANTHER" id="PTHR18895">
    <property type="entry name" value="HEMK METHYLTRANSFERASE"/>
    <property type="match status" value="1"/>
</dbReference>
<keyword evidence="2 5" id="KW-0808">Transferase</keyword>
<dbReference type="Gene3D" id="1.10.8.10">
    <property type="entry name" value="DNA helicase RuvA subunit, C-terminal domain"/>
    <property type="match status" value="1"/>
</dbReference>
<evidence type="ECO:0000259" key="7">
    <source>
        <dbReference type="Pfam" id="PF17827"/>
    </source>
</evidence>
<evidence type="ECO:0000256" key="1">
    <source>
        <dbReference type="ARBA" id="ARBA00022603"/>
    </source>
</evidence>
<keyword evidence="9" id="KW-1185">Reference proteome</keyword>
<dbReference type="InterPro" id="IPR004556">
    <property type="entry name" value="HemK-like"/>
</dbReference>
<evidence type="ECO:0000256" key="3">
    <source>
        <dbReference type="ARBA" id="ARBA00022691"/>
    </source>
</evidence>
<feature type="binding site" evidence="5">
    <location>
        <position position="165"/>
    </location>
    <ligand>
        <name>S-adenosyl-L-methionine</name>
        <dbReference type="ChEBI" id="CHEBI:59789"/>
    </ligand>
</feature>
<dbReference type="NCBIfam" id="TIGR00536">
    <property type="entry name" value="hemK_fam"/>
    <property type="match status" value="1"/>
</dbReference>
<dbReference type="EMBL" id="SMYL01000006">
    <property type="protein sequence ID" value="TDK65307.1"/>
    <property type="molecule type" value="Genomic_DNA"/>
</dbReference>
<feature type="binding site" evidence="5">
    <location>
        <begin position="180"/>
        <end position="183"/>
    </location>
    <ligand>
        <name>substrate</name>
    </ligand>
</feature>
<feature type="binding site" evidence="5">
    <location>
        <position position="138"/>
    </location>
    <ligand>
        <name>S-adenosyl-L-methionine</name>
        <dbReference type="ChEBI" id="CHEBI:59789"/>
    </ligand>
</feature>
<reference evidence="8 9" key="1">
    <citation type="submission" date="2019-03" db="EMBL/GenBank/DDBJ databases">
        <title>Sapientia aquatica gen. nov., sp. nov., isolated from a crater lake.</title>
        <authorList>
            <person name="Felfoldi T."/>
            <person name="Szabo A."/>
            <person name="Toth E."/>
            <person name="Schumann P."/>
            <person name="Keki Z."/>
            <person name="Marialigeti K."/>
            <person name="Mathe I."/>
        </authorList>
    </citation>
    <scope>NUCLEOTIDE SEQUENCE [LARGE SCALE GENOMIC DNA]</scope>
    <source>
        <strain evidence="8 9">SA-152</strain>
    </source>
</reference>
<dbReference type="OrthoDB" id="9800643at2"/>
<accession>A0A4R5W0H2</accession>
<keyword evidence="1 5" id="KW-0489">Methyltransferase</keyword>
<dbReference type="GO" id="GO:0003676">
    <property type="term" value="F:nucleic acid binding"/>
    <property type="evidence" value="ECO:0007669"/>
    <property type="project" value="InterPro"/>
</dbReference>
<dbReference type="AlphaFoldDB" id="A0A4R5W0H2"/>
<feature type="domain" description="Release factor glutamine methyltransferase N-terminal" evidence="7">
    <location>
        <begin position="16"/>
        <end position="72"/>
    </location>
</feature>
<dbReference type="InterPro" id="IPR002052">
    <property type="entry name" value="DNA_methylase_N6_adenine_CS"/>
</dbReference>
<dbReference type="CDD" id="cd02440">
    <property type="entry name" value="AdoMet_MTases"/>
    <property type="match status" value="1"/>
</dbReference>
<feature type="binding site" evidence="5">
    <location>
        <position position="180"/>
    </location>
    <ligand>
        <name>S-adenosyl-L-methionine</name>
        <dbReference type="ChEBI" id="CHEBI:59789"/>
    </ligand>
</feature>
<dbReference type="Proteomes" id="UP000294829">
    <property type="component" value="Unassembled WGS sequence"/>
</dbReference>
<dbReference type="GO" id="GO:0032259">
    <property type="term" value="P:methylation"/>
    <property type="evidence" value="ECO:0007669"/>
    <property type="project" value="UniProtKB-KW"/>
</dbReference>
<feature type="binding site" evidence="5">
    <location>
        <begin position="115"/>
        <end position="119"/>
    </location>
    <ligand>
        <name>S-adenosyl-L-methionine</name>
        <dbReference type="ChEBI" id="CHEBI:59789"/>
    </ligand>
</feature>
<dbReference type="InterPro" id="IPR029063">
    <property type="entry name" value="SAM-dependent_MTases_sf"/>
</dbReference>
<dbReference type="Pfam" id="PF05175">
    <property type="entry name" value="MTS"/>
    <property type="match status" value="1"/>
</dbReference>
<gene>
    <name evidence="5 8" type="primary">prmC</name>
    <name evidence="8" type="ORF">E2I14_12845</name>
</gene>
<dbReference type="InterPro" id="IPR040758">
    <property type="entry name" value="PrmC_N"/>
</dbReference>
<feature type="domain" description="Methyltransferase small" evidence="6">
    <location>
        <begin position="95"/>
        <end position="188"/>
    </location>
</feature>
<dbReference type="SUPFAM" id="SSF53335">
    <property type="entry name" value="S-adenosyl-L-methionine-dependent methyltransferases"/>
    <property type="match status" value="1"/>
</dbReference>